<protein>
    <submittedName>
        <fullName evidence="1">Uncharacterized protein</fullName>
    </submittedName>
</protein>
<evidence type="ECO:0000313" key="1">
    <source>
        <dbReference type="EMBL" id="KAI3736096.1"/>
    </source>
</evidence>
<organism evidence="1 2">
    <name type="scientific">Arctium lappa</name>
    <name type="common">Greater burdock</name>
    <name type="synonym">Lappa major</name>
    <dbReference type="NCBI Taxonomy" id="4217"/>
    <lineage>
        <taxon>Eukaryota</taxon>
        <taxon>Viridiplantae</taxon>
        <taxon>Streptophyta</taxon>
        <taxon>Embryophyta</taxon>
        <taxon>Tracheophyta</taxon>
        <taxon>Spermatophyta</taxon>
        <taxon>Magnoliopsida</taxon>
        <taxon>eudicotyledons</taxon>
        <taxon>Gunneridae</taxon>
        <taxon>Pentapetalae</taxon>
        <taxon>asterids</taxon>
        <taxon>campanulids</taxon>
        <taxon>Asterales</taxon>
        <taxon>Asteraceae</taxon>
        <taxon>Carduoideae</taxon>
        <taxon>Cardueae</taxon>
        <taxon>Arctiinae</taxon>
        <taxon>Arctium</taxon>
    </lineage>
</organism>
<reference evidence="1 2" key="2">
    <citation type="journal article" date="2022" name="Mol. Ecol. Resour.">
        <title>The genomes of chicory, endive, great burdock and yacon provide insights into Asteraceae paleo-polyploidization history and plant inulin production.</title>
        <authorList>
            <person name="Fan W."/>
            <person name="Wang S."/>
            <person name="Wang H."/>
            <person name="Wang A."/>
            <person name="Jiang F."/>
            <person name="Liu H."/>
            <person name="Zhao H."/>
            <person name="Xu D."/>
            <person name="Zhang Y."/>
        </authorList>
    </citation>
    <scope>NUCLEOTIDE SEQUENCE [LARGE SCALE GENOMIC DNA]</scope>
    <source>
        <strain evidence="2">cv. Niubang</strain>
    </source>
</reference>
<accession>A0ACB9CP88</accession>
<evidence type="ECO:0000313" key="2">
    <source>
        <dbReference type="Proteomes" id="UP001055879"/>
    </source>
</evidence>
<keyword evidence="2" id="KW-1185">Reference proteome</keyword>
<gene>
    <name evidence="1" type="ORF">L6452_15629</name>
</gene>
<reference evidence="2" key="1">
    <citation type="journal article" date="2022" name="Mol. Ecol. Resour.">
        <title>The genomes of chicory, endive, great burdock and yacon provide insights into Asteraceae palaeo-polyploidization history and plant inulin production.</title>
        <authorList>
            <person name="Fan W."/>
            <person name="Wang S."/>
            <person name="Wang H."/>
            <person name="Wang A."/>
            <person name="Jiang F."/>
            <person name="Liu H."/>
            <person name="Zhao H."/>
            <person name="Xu D."/>
            <person name="Zhang Y."/>
        </authorList>
    </citation>
    <scope>NUCLEOTIDE SEQUENCE [LARGE SCALE GENOMIC DNA]</scope>
    <source>
        <strain evidence="2">cv. Niubang</strain>
    </source>
</reference>
<comment type="caution">
    <text evidence="1">The sequence shown here is derived from an EMBL/GenBank/DDBJ whole genome shotgun (WGS) entry which is preliminary data.</text>
</comment>
<dbReference type="Proteomes" id="UP001055879">
    <property type="component" value="Linkage Group LG04"/>
</dbReference>
<dbReference type="EMBL" id="CM042050">
    <property type="protein sequence ID" value="KAI3736096.1"/>
    <property type="molecule type" value="Genomic_DNA"/>
</dbReference>
<proteinExistence type="predicted"/>
<sequence length="203" mass="22092">MDVLIGTTTTSHDEPKQPLLEGKPTKTVVLRKALKLTAHLANLLPTGSVLVFQILTPIFTHEGKCRTHVSRTLTSILLSLCAISCFFLCFTDSFRDGGGKVRYGMATFSGLWVIDGLAKVPAEKASEYKVKFIDVFHGVLSVAVFVVIAIFDKNVVNCFYPEPSEEMAELLSTLPIGVGVLCSLLFAAFPTTRHGIGFPLSKE</sequence>
<name>A0ACB9CP88_ARCLA</name>